<comment type="caution">
    <text evidence="1">The sequence shown here is derived from an EMBL/GenBank/DDBJ whole genome shotgun (WGS) entry which is preliminary data.</text>
</comment>
<dbReference type="Proteomes" id="UP001501251">
    <property type="component" value="Unassembled WGS sequence"/>
</dbReference>
<accession>A0ABP8BKF2</accession>
<reference evidence="2" key="1">
    <citation type="journal article" date="2019" name="Int. J. Syst. Evol. Microbiol.">
        <title>The Global Catalogue of Microorganisms (GCM) 10K type strain sequencing project: providing services to taxonomists for standard genome sequencing and annotation.</title>
        <authorList>
            <consortium name="The Broad Institute Genomics Platform"/>
            <consortium name="The Broad Institute Genome Sequencing Center for Infectious Disease"/>
            <person name="Wu L."/>
            <person name="Ma J."/>
        </authorList>
    </citation>
    <scope>NUCLEOTIDE SEQUENCE [LARGE SCALE GENOMIC DNA]</scope>
    <source>
        <strain evidence="2">JCM 17388</strain>
    </source>
</reference>
<name>A0ABP8BKF2_9ACTN</name>
<keyword evidence="2" id="KW-1185">Reference proteome</keyword>
<organism evidence="1 2">
    <name type="scientific">Streptosporangium oxazolinicum</name>
    <dbReference type="NCBI Taxonomy" id="909287"/>
    <lineage>
        <taxon>Bacteria</taxon>
        <taxon>Bacillati</taxon>
        <taxon>Actinomycetota</taxon>
        <taxon>Actinomycetes</taxon>
        <taxon>Streptosporangiales</taxon>
        <taxon>Streptosporangiaceae</taxon>
        <taxon>Streptosporangium</taxon>
    </lineage>
</organism>
<proteinExistence type="predicted"/>
<evidence type="ECO:0000313" key="2">
    <source>
        <dbReference type="Proteomes" id="UP001501251"/>
    </source>
</evidence>
<dbReference type="EMBL" id="BAABAQ010000020">
    <property type="protein sequence ID" value="GAA4209132.1"/>
    <property type="molecule type" value="Genomic_DNA"/>
</dbReference>
<protein>
    <recommendedName>
        <fullName evidence="3">Aminoglycoside phosphotransferase domain-containing protein</fullName>
    </recommendedName>
</protein>
<gene>
    <name evidence="1" type="ORF">GCM10022252_75190</name>
</gene>
<evidence type="ECO:0008006" key="3">
    <source>
        <dbReference type="Google" id="ProtNLM"/>
    </source>
</evidence>
<dbReference type="RefSeq" id="WP_344923093.1">
    <property type="nucleotide sequence ID" value="NZ_BAABAQ010000020.1"/>
</dbReference>
<dbReference type="SUPFAM" id="SSF56112">
    <property type="entry name" value="Protein kinase-like (PK-like)"/>
    <property type="match status" value="1"/>
</dbReference>
<dbReference type="InterPro" id="IPR011009">
    <property type="entry name" value="Kinase-like_dom_sf"/>
</dbReference>
<evidence type="ECO:0000313" key="1">
    <source>
        <dbReference type="EMBL" id="GAA4209132.1"/>
    </source>
</evidence>
<sequence>MKDRVTISHWESLPFDVRRSVEREIGQVLHASSGQGLVAGVSAHLQTERGEFFAKAVPASHPSAYRYVRERWACQVLPDGLPTPRLHWGGDQSGWLVLVHEHLGGRRVDLSPRSPDVGLVLNTLGDMAEALTPCPGASGEAPDITDNVALLQTQAAPLLDGAIVEASHRAMFDEALRGFSLDQLHGDTLAHYDPNRNAFRIPGDGRAHIIGWSLAACGAAWIDLCMFAPRLVQAGHPPERVEKLLSKIPVWRQAPEKTVTALAALWALSRLARAQSAPPDERAGRARVAAAGRSWVAYRST</sequence>